<keyword evidence="2 5" id="KW-0378">Hydrolase</keyword>
<reference evidence="5 6" key="1">
    <citation type="journal article" date="2019" name="Nat. Microbiol.">
        <title>Mediterranean grassland soil C-N compound turnover is dependent on rainfall and depth, and is mediated by genomically divergent microorganisms.</title>
        <authorList>
            <person name="Diamond S."/>
            <person name="Andeer P.F."/>
            <person name="Li Z."/>
            <person name="Crits-Christoph A."/>
            <person name="Burstein D."/>
            <person name="Anantharaman K."/>
            <person name="Lane K.R."/>
            <person name="Thomas B.C."/>
            <person name="Pan C."/>
            <person name="Northen T.R."/>
            <person name="Banfield J.F."/>
        </authorList>
    </citation>
    <scope>NUCLEOTIDE SEQUENCE [LARGE SCALE GENOMIC DNA]</scope>
    <source>
        <strain evidence="5">WS_2</strain>
    </source>
</reference>
<gene>
    <name evidence="5" type="ORF">E6K72_00085</name>
</gene>
<dbReference type="PRINTS" id="PR00131">
    <property type="entry name" value="GLHYDRLASE1"/>
</dbReference>
<dbReference type="GO" id="GO:0005829">
    <property type="term" value="C:cytosol"/>
    <property type="evidence" value="ECO:0007669"/>
    <property type="project" value="TreeGrafter"/>
</dbReference>
<dbReference type="EMBL" id="VBOS01000004">
    <property type="protein sequence ID" value="TMQ60922.1"/>
    <property type="molecule type" value="Genomic_DNA"/>
</dbReference>
<evidence type="ECO:0000256" key="4">
    <source>
        <dbReference type="RuleBase" id="RU003690"/>
    </source>
</evidence>
<dbReference type="Proteomes" id="UP000317716">
    <property type="component" value="Unassembled WGS sequence"/>
</dbReference>
<dbReference type="InterPro" id="IPR017853">
    <property type="entry name" value="GH"/>
</dbReference>
<proteinExistence type="inferred from homology"/>
<evidence type="ECO:0000313" key="6">
    <source>
        <dbReference type="Proteomes" id="UP000317716"/>
    </source>
</evidence>
<dbReference type="PANTHER" id="PTHR10353">
    <property type="entry name" value="GLYCOSYL HYDROLASE"/>
    <property type="match status" value="1"/>
</dbReference>
<dbReference type="SUPFAM" id="SSF51445">
    <property type="entry name" value="(Trans)glycosidases"/>
    <property type="match status" value="1"/>
</dbReference>
<dbReference type="GO" id="GO:0016052">
    <property type="term" value="P:carbohydrate catabolic process"/>
    <property type="evidence" value="ECO:0007669"/>
    <property type="project" value="TreeGrafter"/>
</dbReference>
<protein>
    <submittedName>
        <fullName evidence="5">Glycosyl hydrolase family protein</fullName>
    </submittedName>
</protein>
<evidence type="ECO:0000256" key="3">
    <source>
        <dbReference type="ARBA" id="ARBA00023295"/>
    </source>
</evidence>
<feature type="non-terminal residue" evidence="5">
    <location>
        <position position="396"/>
    </location>
</feature>
<name>A0A538TBA0_UNCEI</name>
<organism evidence="5 6">
    <name type="scientific">Eiseniibacteriota bacterium</name>
    <dbReference type="NCBI Taxonomy" id="2212470"/>
    <lineage>
        <taxon>Bacteria</taxon>
        <taxon>Candidatus Eiseniibacteriota</taxon>
    </lineage>
</organism>
<sequence length="396" mass="43759">MTEAGAFPKGFLWGAATSAYQIEGSPLADGAGPGVWHRFSHTPGNTREGETGDVACDHYRRWADDIALMRDIGLKAYRFSLSWPRILPEGRGRINRAGIGFYDRLTDGLLAAGIEPVVTLYHWDMPAALDDRGGWLSPESPEWFAEYAGIAFDALGDRVRWWATLNEPWVVMDAGYLFGVNAPGHRNRYEAPIAMHHMLLAHAESVRLYRARGRAGRIGIVVNLEPKDPATGSEEDRAAAERDDAYNNRYPLDPVFFGRYPAALRTIFGDAWPARLEEDAARIREPVDFVGVNYYTRRIVSCDPSATLGFRAVPPPAGSATMATGWEVHPAGLARAVAELRARYGEFPVLITENGGAFPDPPRVSGPSLDDPLRVRCYREHLLALRGEMARGADVR</sequence>
<comment type="caution">
    <text evidence="5">The sequence shown here is derived from an EMBL/GenBank/DDBJ whole genome shotgun (WGS) entry which is preliminary data.</text>
</comment>
<accession>A0A538TBA0</accession>
<dbReference type="InterPro" id="IPR001360">
    <property type="entry name" value="Glyco_hydro_1"/>
</dbReference>
<dbReference type="InterPro" id="IPR033132">
    <property type="entry name" value="GH_1_N_CS"/>
</dbReference>
<comment type="similarity">
    <text evidence="1 4">Belongs to the glycosyl hydrolase 1 family.</text>
</comment>
<evidence type="ECO:0000256" key="1">
    <source>
        <dbReference type="ARBA" id="ARBA00010838"/>
    </source>
</evidence>
<keyword evidence="3" id="KW-0326">Glycosidase</keyword>
<dbReference type="PROSITE" id="PS00653">
    <property type="entry name" value="GLYCOSYL_HYDROL_F1_2"/>
    <property type="match status" value="1"/>
</dbReference>
<dbReference type="PANTHER" id="PTHR10353:SF36">
    <property type="entry name" value="LP05116P"/>
    <property type="match status" value="1"/>
</dbReference>
<evidence type="ECO:0000313" key="5">
    <source>
        <dbReference type="EMBL" id="TMQ60922.1"/>
    </source>
</evidence>
<dbReference type="Pfam" id="PF00232">
    <property type="entry name" value="Glyco_hydro_1"/>
    <property type="match status" value="1"/>
</dbReference>
<evidence type="ECO:0000256" key="2">
    <source>
        <dbReference type="ARBA" id="ARBA00022801"/>
    </source>
</evidence>
<dbReference type="AlphaFoldDB" id="A0A538TBA0"/>
<dbReference type="Gene3D" id="3.20.20.80">
    <property type="entry name" value="Glycosidases"/>
    <property type="match status" value="1"/>
</dbReference>
<dbReference type="GO" id="GO:0008422">
    <property type="term" value="F:beta-glucosidase activity"/>
    <property type="evidence" value="ECO:0007669"/>
    <property type="project" value="TreeGrafter"/>
</dbReference>